<protein>
    <submittedName>
        <fullName evidence="1">Uncharacterized protein</fullName>
    </submittedName>
</protein>
<accession>I9DBV6</accession>
<organism evidence="1 2">
    <name type="scientific">Pelosinus fermentans JBW45</name>
    <dbReference type="NCBI Taxonomy" id="1192197"/>
    <lineage>
        <taxon>Bacteria</taxon>
        <taxon>Bacillati</taxon>
        <taxon>Bacillota</taxon>
        <taxon>Negativicutes</taxon>
        <taxon>Selenomonadales</taxon>
        <taxon>Sporomusaceae</taxon>
        <taxon>Pelosinus</taxon>
    </lineage>
</organism>
<evidence type="ECO:0000313" key="1">
    <source>
        <dbReference type="EMBL" id="AJQ29756.1"/>
    </source>
</evidence>
<dbReference type="RefSeq" id="WP_007960038.1">
    <property type="nucleotide sequence ID" value="NZ_CP010978.1"/>
</dbReference>
<gene>
    <name evidence="1" type="ORF">JBW_04425</name>
</gene>
<proteinExistence type="predicted"/>
<name>I9DBV6_9FIRM</name>
<dbReference type="AlphaFoldDB" id="I9DBV6"/>
<sequence>MASPEKMIKMLLEEIHQISIPLATIIKNQEILIIQNKQVIELLEQIRIARSEDDEDEE</sequence>
<evidence type="ECO:0000313" key="2">
    <source>
        <dbReference type="Proteomes" id="UP000005361"/>
    </source>
</evidence>
<dbReference type="HOGENOM" id="CLU_3028214_0_0_9"/>
<dbReference type="Proteomes" id="UP000005361">
    <property type="component" value="Chromosome"/>
</dbReference>
<reference evidence="2" key="2">
    <citation type="submission" date="2015-02" db="EMBL/GenBank/DDBJ databases">
        <title>Complete Genome Sequence of Pelosinus fermentans JBW45.</title>
        <authorList>
            <person name="De Leon K.B."/>
            <person name="Utturkar S.M."/>
            <person name="Camilleri L.B."/>
            <person name="Arkin A.P."/>
            <person name="Fields M.W."/>
            <person name="Brown S.D."/>
            <person name="Wall J.D."/>
        </authorList>
    </citation>
    <scope>NUCLEOTIDE SEQUENCE [LARGE SCALE GENOMIC DNA]</scope>
    <source>
        <strain evidence="2">JBW45</strain>
    </source>
</reference>
<dbReference type="KEGG" id="pft:JBW_04425"/>
<dbReference type="EMBL" id="CP010978">
    <property type="protein sequence ID" value="AJQ29756.1"/>
    <property type="molecule type" value="Genomic_DNA"/>
</dbReference>
<reference evidence="1 2" key="1">
    <citation type="journal article" date="2015" name="Genome Announc.">
        <title>Complete Genome Sequence of Pelosinus fermentans JBW45, a Member of a Remarkably Competitive Group of Negativicutes in the Firmicutes Phylum.</title>
        <authorList>
            <person name="De Leon K.B."/>
            <person name="Utturkar S.M."/>
            <person name="Camilleri L.B."/>
            <person name="Elias D.A."/>
            <person name="Arkin A.P."/>
            <person name="Fields M.W."/>
            <person name="Brown S.D."/>
            <person name="Wall J.D."/>
        </authorList>
    </citation>
    <scope>NUCLEOTIDE SEQUENCE [LARGE SCALE GENOMIC DNA]</scope>
    <source>
        <strain evidence="1 2">JBW45</strain>
    </source>
</reference>